<protein>
    <submittedName>
        <fullName evidence="2">Uncharacterized protein</fullName>
    </submittedName>
</protein>
<sequence>MNRDRKKFREFNDLIQDWRKGFVQFNSVSKALYKQILEQILRDESHAGTIQNKDKPHPQKDLARQLARKSPGAGWQTVLGSDVSLLAFATGVRGLHGFFTSVFVSTLYYTKAKRSTIPKRSEVPYQSEVRYYTKANLYARSGRLASLEAGSRCEIKGVMALSGWRRTTRLSRGSTSVSRRRPPAVQRAGALKETAEDSNTGGCRRLARGISMRRQTLLSGQPQVGRPGDQPNLRLAAGGFPPLKRGNSYKEPDLSCIANTANNLTEERALKKKNVLRRPVVNTIHFKDHGISSSLSTLNHSYDHTVQILGYYKDGWLVYIGTAKFALLFRIKMAFKVHLCIQHKDVRFPRRHPATQNYAASSAHNVHCKRGNTQIASILAGSLSVMHTARRSKACGVSRTNWMVAGEWERIQKLAERGIHAAGNIKRLSEERLSTLSVQTPIKFMKTDKHRAILPTNRSMHKTQRTKNQLAQSELSHTNVSTAQQLTNCNPRRLSLSVDCGNAAISRRQLPGFTGPDAPNDEVTTGYALLDVSIRKCIARPLSCVQLSFRCNTRVKAVRGNKSAFESPAYDLLACTKIDIVNENVDRKIEAVSELMNNKIRIWTRKLTVRDNVNERLDSVEYKVDQEVSAVKQKRQEFLQQQEKRHSASGEELRSTPAEPAKLDYIQQDAILSNWNHKLLSWACLGYKLPKNKYVSGNNFGTRAPNGASARFIPPWTSQTNSDRVSPHENRTIKRRRPTARWRKISHIMKKRYDVCKCNLTCAHFTDAIRYNEMQRQDTQILRHPRPESTMSASPRRLHARCARGAEGKGGGEEKYYTRATCRFRNSSLVLSSPGLAGEFMRTELSCDSTCPVRSHLSHNPKDGRGFDTDQNISYLQRGGRAVSPLASHQGEPGSIPGRVTGFSHVGMVPDDAVGRRVFSVISRFPRNFIPAILHKKLNHHHRLSRPR</sequence>
<evidence type="ECO:0000313" key="2">
    <source>
        <dbReference type="EMBL" id="KAJ8888582.1"/>
    </source>
</evidence>
<evidence type="ECO:0000256" key="1">
    <source>
        <dbReference type="SAM" id="MobiDB-lite"/>
    </source>
</evidence>
<comment type="caution">
    <text evidence="2">The sequence shown here is derived from an EMBL/GenBank/DDBJ whole genome shotgun (WGS) entry which is preliminary data.</text>
</comment>
<name>A0ABQ9HW33_9NEOP</name>
<dbReference type="Proteomes" id="UP001159363">
    <property type="component" value="Chromosome 3"/>
</dbReference>
<organism evidence="2 3">
    <name type="scientific">Dryococelus australis</name>
    <dbReference type="NCBI Taxonomy" id="614101"/>
    <lineage>
        <taxon>Eukaryota</taxon>
        <taxon>Metazoa</taxon>
        <taxon>Ecdysozoa</taxon>
        <taxon>Arthropoda</taxon>
        <taxon>Hexapoda</taxon>
        <taxon>Insecta</taxon>
        <taxon>Pterygota</taxon>
        <taxon>Neoptera</taxon>
        <taxon>Polyneoptera</taxon>
        <taxon>Phasmatodea</taxon>
        <taxon>Verophasmatodea</taxon>
        <taxon>Anareolatae</taxon>
        <taxon>Phasmatidae</taxon>
        <taxon>Eurycanthinae</taxon>
        <taxon>Dryococelus</taxon>
    </lineage>
</organism>
<feature type="region of interest" description="Disordered" evidence="1">
    <location>
        <begin position="711"/>
        <end position="737"/>
    </location>
</feature>
<gene>
    <name evidence="2" type="ORF">PR048_008074</name>
</gene>
<evidence type="ECO:0000313" key="3">
    <source>
        <dbReference type="Proteomes" id="UP001159363"/>
    </source>
</evidence>
<reference evidence="2 3" key="1">
    <citation type="submission" date="2023-02" db="EMBL/GenBank/DDBJ databases">
        <title>LHISI_Scaffold_Assembly.</title>
        <authorList>
            <person name="Stuart O.P."/>
            <person name="Cleave R."/>
            <person name="Magrath M.J.L."/>
            <person name="Mikheyev A.S."/>
        </authorList>
    </citation>
    <scope>NUCLEOTIDE SEQUENCE [LARGE SCALE GENOMIC DNA]</scope>
    <source>
        <strain evidence="2">Daus_M_001</strain>
        <tissue evidence="2">Leg muscle</tissue>
    </source>
</reference>
<keyword evidence="3" id="KW-1185">Reference proteome</keyword>
<proteinExistence type="predicted"/>
<accession>A0ABQ9HW33</accession>
<dbReference type="EMBL" id="JARBHB010000003">
    <property type="protein sequence ID" value="KAJ8888582.1"/>
    <property type="molecule type" value="Genomic_DNA"/>
</dbReference>